<proteinExistence type="predicted"/>
<dbReference type="KEGG" id="msw:MSSIT_0299"/>
<gene>
    <name evidence="1" type="ORF">MSSIT_0299</name>
</gene>
<evidence type="ECO:0000313" key="2">
    <source>
        <dbReference type="Proteomes" id="UP000033111"/>
    </source>
</evidence>
<dbReference type="RefSeq" id="WP_048169455.1">
    <property type="nucleotide sequence ID" value="NZ_CP009506.1"/>
</dbReference>
<evidence type="ECO:0000313" key="1">
    <source>
        <dbReference type="EMBL" id="AKB27018.1"/>
    </source>
</evidence>
<dbReference type="PATRIC" id="fig|1434120.4.peg.377"/>
<reference evidence="1 2" key="1">
    <citation type="submission" date="2014-07" db="EMBL/GenBank/DDBJ databases">
        <title>Methanogenic archaea and the global carbon cycle.</title>
        <authorList>
            <person name="Henriksen J.R."/>
            <person name="Luke J."/>
            <person name="Reinhart S."/>
            <person name="Benedict M.N."/>
            <person name="Youngblut N.D."/>
            <person name="Metcalf M.E."/>
            <person name="Whitaker R.J."/>
            <person name="Metcalf W.W."/>
        </authorList>
    </citation>
    <scope>NUCLEOTIDE SEQUENCE [LARGE SCALE GENOMIC DNA]</scope>
    <source>
        <strain evidence="1 2">T4/M</strain>
    </source>
</reference>
<dbReference type="Proteomes" id="UP000033111">
    <property type="component" value="Chromosome"/>
</dbReference>
<dbReference type="EMBL" id="CP009506">
    <property type="protein sequence ID" value="AKB27018.1"/>
    <property type="molecule type" value="Genomic_DNA"/>
</dbReference>
<dbReference type="AlphaFoldDB" id="A0A0E3P1A0"/>
<keyword evidence="2" id="KW-1185">Reference proteome</keyword>
<name>A0A0E3P1A0_9EURY</name>
<organism evidence="1 2">
    <name type="scientific">Methanosarcina siciliae T4/M</name>
    <dbReference type="NCBI Taxonomy" id="1434120"/>
    <lineage>
        <taxon>Archaea</taxon>
        <taxon>Methanobacteriati</taxon>
        <taxon>Methanobacteriota</taxon>
        <taxon>Stenosarchaea group</taxon>
        <taxon>Methanomicrobia</taxon>
        <taxon>Methanosarcinales</taxon>
        <taxon>Methanosarcinaceae</taxon>
        <taxon>Methanosarcina</taxon>
    </lineage>
</organism>
<dbReference type="GeneID" id="24859055"/>
<protein>
    <submittedName>
        <fullName evidence="1">Uncharacterized protein</fullName>
    </submittedName>
</protein>
<dbReference type="HOGENOM" id="CLU_2257407_0_0_2"/>
<accession>A0A0E3P1A0</accession>
<sequence length="114" mass="12870">MTEVINARCYDLKKEQVLVCEQCGFELTVVNECEKACEGEGCCPLPQFICCNEPMKLRTYSCYELKKGDSLVCENCGFELTVVKECSLSCLTEGCCDLTEFVCCGKQMKIKREE</sequence>
<dbReference type="OrthoDB" id="130981at2157"/>